<protein>
    <recommendedName>
        <fullName evidence="10">Exonuclease domain-containing protein</fullName>
    </recommendedName>
</protein>
<dbReference type="InterPro" id="IPR047021">
    <property type="entry name" value="REXO1/3/4-like"/>
</dbReference>
<dbReference type="GO" id="GO:0003676">
    <property type="term" value="F:nucleic acid binding"/>
    <property type="evidence" value="ECO:0007669"/>
    <property type="project" value="InterPro"/>
</dbReference>
<dbReference type="Pfam" id="PF00929">
    <property type="entry name" value="RNase_T"/>
    <property type="match status" value="1"/>
</dbReference>
<evidence type="ECO:0000256" key="5">
    <source>
        <dbReference type="ARBA" id="ARBA00022801"/>
    </source>
</evidence>
<evidence type="ECO:0000256" key="1">
    <source>
        <dbReference type="ARBA" id="ARBA00004123"/>
    </source>
</evidence>
<dbReference type="GO" id="GO:0000467">
    <property type="term" value="P:exonucleolytic trimming to generate mature 3'-end of 5.8S rRNA from tricistronic rRNA transcript (SSU-rRNA, 5.8S rRNA, LSU-rRNA)"/>
    <property type="evidence" value="ECO:0007669"/>
    <property type="project" value="EnsemblFungi"/>
</dbReference>
<dbReference type="GeneID" id="11504379"/>
<dbReference type="CDD" id="cd06145">
    <property type="entry name" value="REX1_like"/>
    <property type="match status" value="1"/>
</dbReference>
<name>G8ZYD8_TORDE</name>
<dbReference type="STRING" id="1076872.G8ZYD8"/>
<evidence type="ECO:0000313" key="11">
    <source>
        <dbReference type="EMBL" id="CCE93413.1"/>
    </source>
</evidence>
<evidence type="ECO:0000256" key="6">
    <source>
        <dbReference type="ARBA" id="ARBA00022839"/>
    </source>
</evidence>
<dbReference type="HOGENOM" id="CLU_008679_2_1_1"/>
<dbReference type="GO" id="GO:0005634">
    <property type="term" value="C:nucleus"/>
    <property type="evidence" value="ECO:0007669"/>
    <property type="project" value="UniProtKB-SubCell"/>
</dbReference>
<dbReference type="eggNOG" id="KOG2248">
    <property type="taxonomic scope" value="Eukaryota"/>
</dbReference>
<organism evidence="11 12">
    <name type="scientific">Torulaspora delbrueckii</name>
    <name type="common">Yeast</name>
    <name type="synonym">Candida colliculosa</name>
    <dbReference type="NCBI Taxonomy" id="4950"/>
    <lineage>
        <taxon>Eukaryota</taxon>
        <taxon>Fungi</taxon>
        <taxon>Dikarya</taxon>
        <taxon>Ascomycota</taxon>
        <taxon>Saccharomycotina</taxon>
        <taxon>Saccharomycetes</taxon>
        <taxon>Saccharomycetales</taxon>
        <taxon>Saccharomycetaceae</taxon>
        <taxon>Torulaspora</taxon>
    </lineage>
</organism>
<gene>
    <name evidence="11" type="primary">TDEL0G00460</name>
    <name evidence="11" type="ORF">TDEL_0G00460</name>
</gene>
<keyword evidence="12" id="KW-1185">Reference proteome</keyword>
<keyword evidence="7" id="KW-0539">Nucleus</keyword>
<reference evidence="11 12" key="1">
    <citation type="journal article" date="2011" name="Proc. Natl. Acad. Sci. U.S.A.">
        <title>Evolutionary erosion of yeast sex chromosomes by mating-type switching accidents.</title>
        <authorList>
            <person name="Gordon J.L."/>
            <person name="Armisen D."/>
            <person name="Proux-Wera E."/>
            <person name="Oheigeartaigh S.S."/>
            <person name="Byrne K.P."/>
            <person name="Wolfe K.H."/>
        </authorList>
    </citation>
    <scope>NUCLEOTIDE SEQUENCE [LARGE SCALE GENOMIC DNA]</scope>
    <source>
        <strain evidence="12">ATCC 10662 / CBS 1146 / NBRC 0425 / NCYC 2629 / NRRL Y-866</strain>
    </source>
</reference>
<proteinExistence type="inferred from homology"/>
<feature type="domain" description="Exonuclease" evidence="10">
    <location>
        <begin position="321"/>
        <end position="481"/>
    </location>
</feature>
<dbReference type="AlphaFoldDB" id="G8ZYD8"/>
<dbReference type="GO" id="GO:0042780">
    <property type="term" value="P:tRNA 3'-end processing"/>
    <property type="evidence" value="ECO:0007669"/>
    <property type="project" value="EnsemblFungi"/>
</dbReference>
<dbReference type="GO" id="GO:0034476">
    <property type="term" value="P:U5 snRNA 3'-end processing"/>
    <property type="evidence" value="ECO:0007669"/>
    <property type="project" value="EnsemblFungi"/>
</dbReference>
<dbReference type="RefSeq" id="XP_003682624.1">
    <property type="nucleotide sequence ID" value="XM_003682576.1"/>
</dbReference>
<feature type="compositionally biased region" description="Basic and acidic residues" evidence="9">
    <location>
        <begin position="25"/>
        <end position="34"/>
    </location>
</feature>
<accession>G8ZYD8</accession>
<evidence type="ECO:0000256" key="4">
    <source>
        <dbReference type="ARBA" id="ARBA00022722"/>
    </source>
</evidence>
<dbReference type="SUPFAM" id="SSF53098">
    <property type="entry name" value="Ribonuclease H-like"/>
    <property type="match status" value="1"/>
</dbReference>
<evidence type="ECO:0000256" key="2">
    <source>
        <dbReference type="ARBA" id="ARBA00006357"/>
    </source>
</evidence>
<dbReference type="PANTHER" id="PTHR12801">
    <property type="entry name" value="RNA EXONUCLEASE REXO1 / RECO3 FAMILY MEMBER-RELATED"/>
    <property type="match status" value="1"/>
</dbReference>
<dbReference type="SMART" id="SM00479">
    <property type="entry name" value="EXOIII"/>
    <property type="match status" value="1"/>
</dbReference>
<feature type="coiled-coil region" evidence="8">
    <location>
        <begin position="242"/>
        <end position="269"/>
    </location>
</feature>
<dbReference type="PANTHER" id="PTHR12801:SF115">
    <property type="entry name" value="FI18136P1-RELATED"/>
    <property type="match status" value="1"/>
</dbReference>
<dbReference type="InParanoid" id="G8ZYD8"/>
<dbReference type="FunCoup" id="G8ZYD8">
    <property type="interactions" value="252"/>
</dbReference>
<evidence type="ECO:0000313" key="12">
    <source>
        <dbReference type="Proteomes" id="UP000005627"/>
    </source>
</evidence>
<comment type="similarity">
    <text evidence="2">Belongs to the REXO1/REXO3 family.</text>
</comment>
<evidence type="ECO:0000256" key="8">
    <source>
        <dbReference type="SAM" id="Coils"/>
    </source>
</evidence>
<feature type="region of interest" description="Disordered" evidence="9">
    <location>
        <begin position="69"/>
        <end position="120"/>
    </location>
</feature>
<dbReference type="InterPro" id="IPR034922">
    <property type="entry name" value="REX1-like_exo"/>
</dbReference>
<dbReference type="InterPro" id="IPR013520">
    <property type="entry name" value="Ribonucl_H"/>
</dbReference>
<dbReference type="InterPro" id="IPR036397">
    <property type="entry name" value="RNaseH_sf"/>
</dbReference>
<dbReference type="EMBL" id="HE616748">
    <property type="protein sequence ID" value="CCE93413.1"/>
    <property type="molecule type" value="Genomic_DNA"/>
</dbReference>
<keyword evidence="6" id="KW-0269">Exonuclease</keyword>
<feature type="compositionally biased region" description="Basic residues" evidence="9">
    <location>
        <begin position="86"/>
        <end position="97"/>
    </location>
</feature>
<dbReference type="Proteomes" id="UP000005627">
    <property type="component" value="Chromosome 7"/>
</dbReference>
<evidence type="ECO:0000259" key="10">
    <source>
        <dbReference type="SMART" id="SM00479"/>
    </source>
</evidence>
<dbReference type="InterPro" id="IPR012337">
    <property type="entry name" value="RNaseH-like_sf"/>
</dbReference>
<comment type="subcellular location">
    <subcellularLocation>
        <location evidence="1">Nucleus</location>
    </subcellularLocation>
</comment>
<evidence type="ECO:0000256" key="3">
    <source>
        <dbReference type="ARBA" id="ARBA00022552"/>
    </source>
</evidence>
<feature type="region of interest" description="Disordered" evidence="9">
    <location>
        <begin position="1"/>
        <end position="43"/>
    </location>
</feature>
<sequence>MGDVAHSDSQNESTEVKCSSTKVAPLEDGKKSEQQDENTLVNSRVARLSICEGNAITDDIILSLKSKDKVDQDADSTNGSTDSQGKRTKTSKRRRRSSAAVPGPGKLKPAPKHSASGTIQVKKKKKILKPLLEVRDRLDRKINVRELRDLVVYAMDGNNNAPKWVTIENRSAIQKVIVLLVPGLQVEDFNLPKGSKFSESKEQLRESHLKGLNDPTIIKELQAFPVSAPGSNTSLFSAYNSFVNVQLSKNEKKKRREELENRKITINDLLMSVDDLLENDYPIHMETAGLTDELRNELTQRYEEQPVKYLPTLSFEHEGSHIFALDCEMCRAEEGLVLARVSIVNFNLEVVYDKLVKPSVPIIDYMTRYSGITEEKLSDVTTTLQDVQHDILKIVGTEDILIGHSLQSDFDVLQMRHPKVVDTAAIFDHKAGPPFRPALRYLASTFLNDDIQNDNGLGHDSIEDATACMKLVKAKIANGMGFGLTINTENLFNKLSKVGVKSMRLSDTGPKLHVAGTNHLESAIRCRSDREIMSVMTENLNKYDLFVCRLRGLEFGRGYATPSALRPCEVSTPEDALEFFSASLQEVYAKCCSGTMIMVMSGSGDTRQWSGIMKELNDLDKEVRAEERQKLQKEIEDAVEVARDGVGFIILKRNGPLE</sequence>
<dbReference type="OrthoDB" id="206335at2759"/>
<keyword evidence="5" id="KW-0378">Hydrolase</keyword>
<evidence type="ECO:0000256" key="7">
    <source>
        <dbReference type="ARBA" id="ARBA00023242"/>
    </source>
</evidence>
<keyword evidence="3" id="KW-0698">rRNA processing</keyword>
<dbReference type="GO" id="GO:0002107">
    <property type="term" value="P:generation of mature 3'-end of 5S rRNA generated by RNA polymerase III"/>
    <property type="evidence" value="ECO:0007669"/>
    <property type="project" value="EnsemblFungi"/>
</dbReference>
<evidence type="ECO:0000256" key="9">
    <source>
        <dbReference type="SAM" id="MobiDB-lite"/>
    </source>
</evidence>
<dbReference type="FunFam" id="3.30.420.10:FF:000019">
    <property type="entry name" value="RNA exonuclease NEF-sp"/>
    <property type="match status" value="1"/>
</dbReference>
<keyword evidence="4" id="KW-0540">Nuclease</keyword>
<feature type="compositionally biased region" description="Polar residues" evidence="9">
    <location>
        <begin position="7"/>
        <end position="22"/>
    </location>
</feature>
<dbReference type="KEGG" id="tdl:TDEL_0G00460"/>
<keyword evidence="8" id="KW-0175">Coiled coil</keyword>
<dbReference type="GO" id="GO:0000175">
    <property type="term" value="F:3'-5'-RNA exonuclease activity"/>
    <property type="evidence" value="ECO:0007669"/>
    <property type="project" value="EnsemblFungi"/>
</dbReference>
<dbReference type="Gene3D" id="3.30.420.10">
    <property type="entry name" value="Ribonuclease H-like superfamily/Ribonuclease H"/>
    <property type="match status" value="1"/>
</dbReference>